<evidence type="ECO:0000313" key="2">
    <source>
        <dbReference type="EMBL" id="OIT03910.1"/>
    </source>
</evidence>
<proteinExistence type="predicted"/>
<organism evidence="2 3">
    <name type="scientific">Nicotiana attenuata</name>
    <name type="common">Coyote tobacco</name>
    <dbReference type="NCBI Taxonomy" id="49451"/>
    <lineage>
        <taxon>Eukaryota</taxon>
        <taxon>Viridiplantae</taxon>
        <taxon>Streptophyta</taxon>
        <taxon>Embryophyta</taxon>
        <taxon>Tracheophyta</taxon>
        <taxon>Spermatophyta</taxon>
        <taxon>Magnoliopsida</taxon>
        <taxon>eudicotyledons</taxon>
        <taxon>Gunneridae</taxon>
        <taxon>Pentapetalae</taxon>
        <taxon>asterids</taxon>
        <taxon>lamiids</taxon>
        <taxon>Solanales</taxon>
        <taxon>Solanaceae</taxon>
        <taxon>Nicotianoideae</taxon>
        <taxon>Nicotianeae</taxon>
        <taxon>Nicotiana</taxon>
    </lineage>
</organism>
<dbReference type="Gramene" id="OIT03910">
    <property type="protein sequence ID" value="OIT03910"/>
    <property type="gene ID" value="A4A49_64276"/>
</dbReference>
<keyword evidence="3" id="KW-1185">Reference proteome</keyword>
<comment type="caution">
    <text evidence="2">The sequence shown here is derived from an EMBL/GenBank/DDBJ whole genome shotgun (WGS) entry which is preliminary data.</text>
</comment>
<feature type="region of interest" description="Disordered" evidence="1">
    <location>
        <begin position="284"/>
        <end position="308"/>
    </location>
</feature>
<dbReference type="Proteomes" id="UP000187609">
    <property type="component" value="Unassembled WGS sequence"/>
</dbReference>
<evidence type="ECO:0000313" key="3">
    <source>
        <dbReference type="Proteomes" id="UP000187609"/>
    </source>
</evidence>
<accession>A0A1J6IGA3</accession>
<reference evidence="2" key="1">
    <citation type="submission" date="2016-11" db="EMBL/GenBank/DDBJ databases">
        <title>The genome of Nicotiana attenuata.</title>
        <authorList>
            <person name="Xu S."/>
            <person name="Brockmoeller T."/>
            <person name="Gaquerel E."/>
            <person name="Navarro A."/>
            <person name="Kuhl H."/>
            <person name="Gase K."/>
            <person name="Ling Z."/>
            <person name="Zhou W."/>
            <person name="Kreitzer C."/>
            <person name="Stanke M."/>
            <person name="Tang H."/>
            <person name="Lyons E."/>
            <person name="Pandey P."/>
            <person name="Pandey S.P."/>
            <person name="Timmermann B."/>
            <person name="Baldwin I.T."/>
        </authorList>
    </citation>
    <scope>NUCLEOTIDE SEQUENCE [LARGE SCALE GENOMIC DNA]</scope>
    <source>
        <strain evidence="2">UT</strain>
    </source>
</reference>
<evidence type="ECO:0000256" key="1">
    <source>
        <dbReference type="SAM" id="MobiDB-lite"/>
    </source>
</evidence>
<name>A0A1J6IGA3_NICAT</name>
<dbReference type="AlphaFoldDB" id="A0A1J6IGA3"/>
<dbReference type="EMBL" id="MJEQ01037186">
    <property type="protein sequence ID" value="OIT03910.1"/>
    <property type="molecule type" value="Genomic_DNA"/>
</dbReference>
<sequence length="308" mass="32834">MPINNKLYKRISAGVQVASGFQVVRNPGQQGCDELNKESDVVAITTPVAAASNAIATAEQCEEQQYQSNLQQPNNTVQYEGQKLEGVAAAVNMENATALAGDVLPTPEYSQMAKPIATLATLPKNVAVEQIEGQQIQSQLQQLLRSNAGQNSPTSTGVAKEYGKVFGSNNVQEEVETKTTNPTMYGGSHVGSARLNAATIGKQTGVTDADTRTVTSVELAYEATDMGTTVEETHVDVMELEYAASTGYKLMNAVTKQPQISAGMKQATTEVLKPTIALNTTVARTTSKAEKSRGKGTGQKLPERYVKM</sequence>
<gene>
    <name evidence="2" type="ORF">A4A49_64276</name>
</gene>
<protein>
    <submittedName>
        <fullName evidence="2">Uncharacterized protein</fullName>
    </submittedName>
</protein>